<dbReference type="EMBL" id="LS483361">
    <property type="protein sequence ID" value="SQF66920.1"/>
    <property type="molecule type" value="Genomic_DNA"/>
</dbReference>
<dbReference type="Proteomes" id="UP000249571">
    <property type="component" value="Chromosome 1"/>
</dbReference>
<dbReference type="AlphaFoldDB" id="A0A9X8SZ87"/>
<feature type="transmembrane region" description="Helical" evidence="1">
    <location>
        <begin position="12"/>
        <end position="30"/>
    </location>
</feature>
<sequence length="170" mass="19232">MIINHLNARLVVIWSLFLFLLPSLFLITLIESSLGLGVRLGVVSYAWMLAAIYLSTKPHWVDRWVGLSHLYVIHGILSLSAILLALFHKELDPSQGLIKSTGEAALIIFLAVAAFSMLFLSGWLTSRIKILDFIKIKLESYLKHEQAIWIHRLMLLATALIFIHVLFINS</sequence>
<feature type="transmembrane region" description="Helical" evidence="1">
    <location>
        <begin position="36"/>
        <end position="55"/>
    </location>
</feature>
<feature type="transmembrane region" description="Helical" evidence="1">
    <location>
        <begin position="67"/>
        <end position="87"/>
    </location>
</feature>
<keyword evidence="1" id="KW-0812">Transmembrane</keyword>
<reference evidence="2 3" key="1">
    <citation type="submission" date="2018-06" db="EMBL/GenBank/DDBJ databases">
        <authorList>
            <consortium name="Pathogen Informatics"/>
            <person name="Doyle S."/>
        </authorList>
    </citation>
    <scope>NUCLEOTIDE SEQUENCE [LARGE SCALE GENOMIC DNA]</scope>
    <source>
        <strain evidence="2 3">NCTC6179</strain>
    </source>
</reference>
<evidence type="ECO:0000313" key="2">
    <source>
        <dbReference type="EMBL" id="SQF66920.1"/>
    </source>
</evidence>
<keyword evidence="1" id="KW-0472">Membrane</keyword>
<proteinExistence type="predicted"/>
<feature type="transmembrane region" description="Helical" evidence="1">
    <location>
        <begin position="107"/>
        <end position="126"/>
    </location>
</feature>
<evidence type="ECO:0000256" key="1">
    <source>
        <dbReference type="SAM" id="Phobius"/>
    </source>
</evidence>
<accession>A0A9X8SZ87</accession>
<dbReference type="RefSeq" id="WP_231872020.1">
    <property type="nucleotide sequence ID" value="NZ_JANCPS010000097.1"/>
</dbReference>
<protein>
    <submittedName>
        <fullName evidence="2">Ferric reductase</fullName>
    </submittedName>
</protein>
<evidence type="ECO:0000313" key="3">
    <source>
        <dbReference type="Proteomes" id="UP000249571"/>
    </source>
</evidence>
<keyword evidence="1" id="KW-1133">Transmembrane helix</keyword>
<name>A0A9X8SZ87_STREQ</name>
<gene>
    <name evidence="2" type="ORF">NCTC6179_01094</name>
</gene>
<feature type="transmembrane region" description="Helical" evidence="1">
    <location>
        <begin position="147"/>
        <end position="168"/>
    </location>
</feature>
<organism evidence="2 3">
    <name type="scientific">Streptococcus dysgalactiae subsp. equisimilis</name>
    <name type="common">Streptococcus equisimilis</name>
    <dbReference type="NCBI Taxonomy" id="119602"/>
    <lineage>
        <taxon>Bacteria</taxon>
        <taxon>Bacillati</taxon>
        <taxon>Bacillota</taxon>
        <taxon>Bacilli</taxon>
        <taxon>Lactobacillales</taxon>
        <taxon>Streptococcaceae</taxon>
        <taxon>Streptococcus</taxon>
    </lineage>
</organism>